<dbReference type="PATRIC" id="fig|37916.4.peg.4475"/>
<protein>
    <recommendedName>
        <fullName evidence="3">Nitroreductase</fullName>
    </recommendedName>
</protein>
<dbReference type="InterPro" id="IPR012349">
    <property type="entry name" value="Split_barrel_FMN-bd"/>
</dbReference>
<gene>
    <name evidence="1" type="ORF">MCHLDSM_04494</name>
</gene>
<dbReference type="InterPro" id="IPR004378">
    <property type="entry name" value="F420H2_quin_Rdtase"/>
</dbReference>
<dbReference type="Gene3D" id="2.30.110.10">
    <property type="entry name" value="Electron Transport, Fmn-binding Protein, Chain A"/>
    <property type="match status" value="1"/>
</dbReference>
<name>A0A0J6VPH1_9MYCO</name>
<accession>A0A0J6VPH1</accession>
<reference evidence="1 2" key="1">
    <citation type="journal article" date="2015" name="Genome Biol. Evol.">
        <title>Characterization of Three Mycobacterium spp. with Potential Use in Bioremediation by Genome Sequencing and Comparative Genomics.</title>
        <authorList>
            <person name="Das S."/>
            <person name="Pettersson B.M."/>
            <person name="Behra P.R."/>
            <person name="Ramesh M."/>
            <person name="Dasgupta S."/>
            <person name="Bhattacharya A."/>
            <person name="Kirsebom L.A."/>
        </authorList>
    </citation>
    <scope>NUCLEOTIDE SEQUENCE [LARGE SCALE GENOMIC DNA]</scope>
    <source>
        <strain evidence="1 2">DSM 43826</strain>
    </source>
</reference>
<dbReference type="EMBL" id="JYNL01000054">
    <property type="protein sequence ID" value="KMO71412.1"/>
    <property type="molecule type" value="Genomic_DNA"/>
</dbReference>
<keyword evidence="2" id="KW-1185">Reference proteome</keyword>
<dbReference type="GO" id="GO:0016491">
    <property type="term" value="F:oxidoreductase activity"/>
    <property type="evidence" value="ECO:0007669"/>
    <property type="project" value="InterPro"/>
</dbReference>
<proteinExistence type="predicted"/>
<evidence type="ECO:0000313" key="1">
    <source>
        <dbReference type="EMBL" id="KMO71412.1"/>
    </source>
</evidence>
<sequence>MPAITEPARDAVRQFNKHVLNPAMLLVAGRTHWYAAVIRHTGRRTGRSYATPVVAERTPDGVLIPLPYGAGVDWLRNVMAAGRATVTVHGESLDLVDPHVVDAAIAAPQLSAHRRRAFERFGIDHFAALTVATPSKRGRP</sequence>
<organism evidence="1 2">
    <name type="scientific">Mycolicibacterium chlorophenolicum</name>
    <dbReference type="NCBI Taxonomy" id="37916"/>
    <lineage>
        <taxon>Bacteria</taxon>
        <taxon>Bacillati</taxon>
        <taxon>Actinomycetota</taxon>
        <taxon>Actinomycetes</taxon>
        <taxon>Mycobacteriales</taxon>
        <taxon>Mycobacteriaceae</taxon>
        <taxon>Mycolicibacterium</taxon>
    </lineage>
</organism>
<evidence type="ECO:0008006" key="3">
    <source>
        <dbReference type="Google" id="ProtNLM"/>
    </source>
</evidence>
<evidence type="ECO:0000313" key="2">
    <source>
        <dbReference type="Proteomes" id="UP000036513"/>
    </source>
</evidence>
<dbReference type="AlphaFoldDB" id="A0A0J6VPH1"/>
<dbReference type="RefSeq" id="WP_048471830.1">
    <property type="nucleotide sequence ID" value="NZ_JYNL01000054.1"/>
</dbReference>
<dbReference type="Proteomes" id="UP000036513">
    <property type="component" value="Unassembled WGS sequence"/>
</dbReference>
<comment type="caution">
    <text evidence="1">The sequence shown here is derived from an EMBL/GenBank/DDBJ whole genome shotgun (WGS) entry which is preliminary data.</text>
</comment>
<dbReference type="STRING" id="37916.MCHLDSM_04494"/>
<dbReference type="NCBIfam" id="TIGR00026">
    <property type="entry name" value="hi_GC_TIGR00026"/>
    <property type="match status" value="1"/>
</dbReference>